<name>A0A8K1CTS1_PYTOL</name>
<dbReference type="OrthoDB" id="182695at2759"/>
<accession>A0A8K1CTS1</accession>
<dbReference type="EMBL" id="SPLM01000001">
    <property type="protein sequence ID" value="TMW69109.1"/>
    <property type="molecule type" value="Genomic_DNA"/>
</dbReference>
<comment type="caution">
    <text evidence="1">The sequence shown here is derived from an EMBL/GenBank/DDBJ whole genome shotgun (WGS) entry which is preliminary data.</text>
</comment>
<evidence type="ECO:0000313" key="2">
    <source>
        <dbReference type="Proteomes" id="UP000794436"/>
    </source>
</evidence>
<proteinExistence type="predicted"/>
<dbReference type="Proteomes" id="UP000794436">
    <property type="component" value="Unassembled WGS sequence"/>
</dbReference>
<dbReference type="AlphaFoldDB" id="A0A8K1CTS1"/>
<reference evidence="1" key="1">
    <citation type="submission" date="2019-03" db="EMBL/GenBank/DDBJ databases">
        <title>Long read genome sequence of the mycoparasitic Pythium oligandrum ATCC 38472 isolated from sugarbeet rhizosphere.</title>
        <authorList>
            <person name="Gaulin E."/>
        </authorList>
    </citation>
    <scope>NUCLEOTIDE SEQUENCE</scope>
    <source>
        <strain evidence="1">ATCC 38472_TT</strain>
    </source>
</reference>
<protein>
    <submittedName>
        <fullName evidence="1">Uncharacterized protein</fullName>
    </submittedName>
</protein>
<organism evidence="1 2">
    <name type="scientific">Pythium oligandrum</name>
    <name type="common">Mycoparasitic fungus</name>
    <dbReference type="NCBI Taxonomy" id="41045"/>
    <lineage>
        <taxon>Eukaryota</taxon>
        <taxon>Sar</taxon>
        <taxon>Stramenopiles</taxon>
        <taxon>Oomycota</taxon>
        <taxon>Peronosporomycetes</taxon>
        <taxon>Pythiales</taxon>
        <taxon>Pythiaceae</taxon>
        <taxon>Pythium</taxon>
    </lineage>
</organism>
<gene>
    <name evidence="1" type="ORF">Poli38472_001265</name>
</gene>
<keyword evidence="2" id="KW-1185">Reference proteome</keyword>
<evidence type="ECO:0000313" key="1">
    <source>
        <dbReference type="EMBL" id="TMW69109.1"/>
    </source>
</evidence>
<sequence>MPAGGKRKRLEVEPPEDEAGADFVSSASERLLSEADAWRIALTWQKQLHQRVGLVVSAVPERLSRNYNCVQFDFYEESNKGIAKDLPYYRAAAITWFALSSCRGYSGRENPLFWRRVFGALGAPYPNKSNSHAFHWRDDFVESVRDTTRFFDDDVEIFPRYRLPCRTVYDSEKLCRAFIFGSNYDVVKAELSEILDELSPYIVPDRVDRAIPVVLYTWLYSSVPSELVKLLSLTKSEPSNSWRSPRFAVDEITNLDGRRYGSSDEMKALFYNYPIKVRNTPLLEVETKLDSVQITAAGVRILEVMAKGNNLRNVLFGQPSQNTAYHSAKLLEDAVIYREPSVEAEVLMSGMVPFLSVDVSLTVDESAVDALPDWVCVIIPTYGHGWTRAFNILSIKSREPSPPLLKSLVVGCSGLSPREVLPQLISVIGRNLRFLDVAQMETSDVDTLDSVLRLCPFLESLNVHHDGAMWAQPSCAKKERPKLRELGLKLPHNGRVSSRYIPPSDDIAKTALRELECFQVCAYRSADFTSNSAAFKATLQRIPALQHFQFDLDSIPSRRANRERAYHQAHEYSWQMMGIEKDSPDAFALGNKCSLPTRMAFLSVVKQLGSARNSVLQYFGSDVVENVLSYVPTMKPRTISITNV</sequence>